<comment type="caution">
    <text evidence="1">The sequence shown here is derived from an EMBL/GenBank/DDBJ whole genome shotgun (WGS) entry which is preliminary data.</text>
</comment>
<evidence type="ECO:0000313" key="2">
    <source>
        <dbReference type="Proteomes" id="UP000194236"/>
    </source>
</evidence>
<reference evidence="1 2" key="1">
    <citation type="submission" date="2017-03" db="EMBL/GenBank/DDBJ databases">
        <title>Genome Survey of Euroglyphus maynei.</title>
        <authorList>
            <person name="Arlian L.G."/>
            <person name="Morgan M.S."/>
            <person name="Rider S.D."/>
        </authorList>
    </citation>
    <scope>NUCLEOTIDE SEQUENCE [LARGE SCALE GENOMIC DNA]</scope>
    <source>
        <strain evidence="1">Arlian Lab</strain>
        <tissue evidence="1">Whole body</tissue>
    </source>
</reference>
<dbReference type="EMBL" id="MUJZ01012363">
    <property type="protein sequence ID" value="OTF81684.1"/>
    <property type="molecule type" value="Genomic_DNA"/>
</dbReference>
<evidence type="ECO:0000313" key="1">
    <source>
        <dbReference type="EMBL" id="OTF81684.1"/>
    </source>
</evidence>
<organism evidence="1 2">
    <name type="scientific">Euroglyphus maynei</name>
    <name type="common">Mayne's house dust mite</name>
    <dbReference type="NCBI Taxonomy" id="6958"/>
    <lineage>
        <taxon>Eukaryota</taxon>
        <taxon>Metazoa</taxon>
        <taxon>Ecdysozoa</taxon>
        <taxon>Arthropoda</taxon>
        <taxon>Chelicerata</taxon>
        <taxon>Arachnida</taxon>
        <taxon>Acari</taxon>
        <taxon>Acariformes</taxon>
        <taxon>Sarcoptiformes</taxon>
        <taxon>Astigmata</taxon>
        <taxon>Psoroptidia</taxon>
        <taxon>Analgoidea</taxon>
        <taxon>Pyroglyphidae</taxon>
        <taxon>Pyroglyphinae</taxon>
        <taxon>Euroglyphus</taxon>
    </lineage>
</organism>
<sequence length="40" mass="4870">MNIRIYCEKLFQRFVIAKVVKLIHQKSINWSMHILNIIDI</sequence>
<dbReference type="Proteomes" id="UP000194236">
    <property type="component" value="Unassembled WGS sequence"/>
</dbReference>
<accession>A0A1Y3BNT7</accession>
<keyword evidence="2" id="KW-1185">Reference proteome</keyword>
<gene>
    <name evidence="1" type="ORF">BLA29_012620</name>
</gene>
<name>A0A1Y3BNT7_EURMA</name>
<protein>
    <submittedName>
        <fullName evidence="1">Uncharacterized protein</fullName>
    </submittedName>
</protein>
<dbReference type="AlphaFoldDB" id="A0A1Y3BNT7"/>
<proteinExistence type="predicted"/>